<comment type="caution">
    <text evidence="1">The sequence shown here is derived from an EMBL/GenBank/DDBJ whole genome shotgun (WGS) entry which is preliminary data.</text>
</comment>
<dbReference type="InterPro" id="IPR053913">
    <property type="entry name" value="NADAR-DarT1"/>
</dbReference>
<evidence type="ECO:0000313" key="1">
    <source>
        <dbReference type="EMBL" id="OCH14604.1"/>
    </source>
</evidence>
<dbReference type="EMBL" id="MAJU01000064">
    <property type="protein sequence ID" value="OCH14604.1"/>
    <property type="molecule type" value="Genomic_DNA"/>
</dbReference>
<accession>A0A1B9NT49</accession>
<dbReference type="RefSeq" id="WP_065612296.1">
    <property type="nucleotide sequence ID" value="NZ_CAWMPN010000064.1"/>
</dbReference>
<dbReference type="Proteomes" id="UP000093523">
    <property type="component" value="Unassembled WGS sequence"/>
</dbReference>
<reference evidence="1 2" key="1">
    <citation type="submission" date="2016-06" db="EMBL/GenBank/DDBJ databases">
        <authorList>
            <person name="Kjaerup R.B."/>
            <person name="Dalgaard T.S."/>
            <person name="Juul-Madsen H.R."/>
        </authorList>
    </citation>
    <scope>NUCLEOTIDE SEQUENCE [LARGE SCALE GENOMIC DNA]</scope>
    <source>
        <strain evidence="1 2">1S159</strain>
    </source>
</reference>
<name>A0A1B9NT49_ALILO</name>
<proteinExistence type="predicted"/>
<evidence type="ECO:0000313" key="2">
    <source>
        <dbReference type="Proteomes" id="UP000093523"/>
    </source>
</evidence>
<dbReference type="STRING" id="688.A6E04_20820"/>
<dbReference type="OrthoDB" id="3255715at2"/>
<dbReference type="AlphaFoldDB" id="A0A1B9NT49"/>
<protein>
    <submittedName>
        <fullName evidence="1">Uncharacterized protein</fullName>
    </submittedName>
</protein>
<organism evidence="1 2">
    <name type="scientific">Aliivibrio logei</name>
    <name type="common">Vibrio logei</name>
    <dbReference type="NCBI Taxonomy" id="688"/>
    <lineage>
        <taxon>Bacteria</taxon>
        <taxon>Pseudomonadati</taxon>
        <taxon>Pseudomonadota</taxon>
        <taxon>Gammaproteobacteria</taxon>
        <taxon>Vibrionales</taxon>
        <taxon>Vibrionaceae</taxon>
        <taxon>Aliivibrio</taxon>
    </lineage>
</organism>
<gene>
    <name evidence="1" type="ORF">A6E04_20820</name>
</gene>
<sequence length="230" mass="26457">MAVRPIFVPYREGIGVKEVSLSFQWHSGFALVQKQKTIQELHMQANSQGYNRVLEISSKSQDDLGVRLSAFNLMITTKKKNQTFSVESAFQGSKVFEHGGPYLDLFSVDSRTAKQDSRIKSSGNLKLFNFFNQKFSIVPRTYFYDWLYINALLQNPDLAEQLDKYDAFSDIEFNPERSINCQAHAASLYISLLRNGITVDEIKNPESFLKASNEHYEKQKKIIQVQSKMF</sequence>
<dbReference type="Pfam" id="PF22397">
    <property type="entry name" value="NADAR-DarT1"/>
    <property type="match status" value="1"/>
</dbReference>